<organism evidence="2 3">
    <name type="scientific">Roseivivax sediminis</name>
    <dbReference type="NCBI Taxonomy" id="936889"/>
    <lineage>
        <taxon>Bacteria</taxon>
        <taxon>Pseudomonadati</taxon>
        <taxon>Pseudomonadota</taxon>
        <taxon>Alphaproteobacteria</taxon>
        <taxon>Rhodobacterales</taxon>
        <taxon>Roseobacteraceae</taxon>
        <taxon>Roseivivax</taxon>
    </lineage>
</organism>
<keyword evidence="3" id="KW-1185">Reference proteome</keyword>
<proteinExistence type="predicted"/>
<feature type="transmembrane region" description="Helical" evidence="1">
    <location>
        <begin position="88"/>
        <end position="106"/>
    </location>
</feature>
<accession>A0A1I2E1I9</accession>
<sequence>MDMHLYEVGREDGLREAHARSDEAPADLMSLAVVLGVVGVIAFPWLYPVYWVGDVLSSTGFHLVGVIAILAVVLAANVWLLLEIFRRVPSLILGAVGAVQGGYLAYRELHLIEDATWMILGVILGAIAGMALFVNVASWAKQKRVRRAASV</sequence>
<evidence type="ECO:0000313" key="3">
    <source>
        <dbReference type="Proteomes" id="UP000325289"/>
    </source>
</evidence>
<gene>
    <name evidence="2" type="ORF">SAMN04515678_1202</name>
</gene>
<name>A0A1I2E1I9_9RHOB</name>
<feature type="transmembrane region" description="Helical" evidence="1">
    <location>
        <begin position="59"/>
        <end position="81"/>
    </location>
</feature>
<dbReference type="AlphaFoldDB" id="A0A1I2E1I9"/>
<keyword evidence="1" id="KW-0812">Transmembrane</keyword>
<keyword evidence="1" id="KW-1133">Transmembrane helix</keyword>
<dbReference type="Proteomes" id="UP000325289">
    <property type="component" value="Unassembled WGS sequence"/>
</dbReference>
<feature type="transmembrane region" description="Helical" evidence="1">
    <location>
        <begin position="28"/>
        <end position="47"/>
    </location>
</feature>
<dbReference type="RefSeq" id="WP_149758648.1">
    <property type="nucleotide sequence ID" value="NZ_FOMS01000020.1"/>
</dbReference>
<keyword evidence="1" id="KW-0472">Membrane</keyword>
<evidence type="ECO:0000256" key="1">
    <source>
        <dbReference type="SAM" id="Phobius"/>
    </source>
</evidence>
<feature type="transmembrane region" description="Helical" evidence="1">
    <location>
        <begin position="118"/>
        <end position="137"/>
    </location>
</feature>
<dbReference type="EMBL" id="FOMS01000020">
    <property type="protein sequence ID" value="SFE86473.1"/>
    <property type="molecule type" value="Genomic_DNA"/>
</dbReference>
<reference evidence="2 3" key="1">
    <citation type="submission" date="2016-10" db="EMBL/GenBank/DDBJ databases">
        <authorList>
            <person name="Varghese N."/>
            <person name="Submissions S."/>
        </authorList>
    </citation>
    <scope>NUCLEOTIDE SEQUENCE [LARGE SCALE GENOMIC DNA]</scope>
    <source>
        <strain evidence="3">YIM D21,KCTC 23444,ACCC 10710</strain>
    </source>
</reference>
<evidence type="ECO:0000313" key="2">
    <source>
        <dbReference type="EMBL" id="SFE86473.1"/>
    </source>
</evidence>
<protein>
    <submittedName>
        <fullName evidence="2">Uncharacterized protein</fullName>
    </submittedName>
</protein>